<name>A0A1V9AAE4_SACPI</name>
<evidence type="ECO:0000256" key="2">
    <source>
        <dbReference type="ARBA" id="ARBA00023315"/>
    </source>
</evidence>
<evidence type="ECO:0000313" key="5">
    <source>
        <dbReference type="Proteomes" id="UP000192591"/>
    </source>
</evidence>
<dbReference type="PANTHER" id="PTHR43877">
    <property type="entry name" value="AMINOALKYLPHOSPHONATE N-ACETYLTRANSFERASE-RELATED-RELATED"/>
    <property type="match status" value="1"/>
</dbReference>
<dbReference type="GO" id="GO:0016747">
    <property type="term" value="F:acyltransferase activity, transferring groups other than amino-acyl groups"/>
    <property type="evidence" value="ECO:0007669"/>
    <property type="project" value="InterPro"/>
</dbReference>
<gene>
    <name evidence="4" type="ORF">B1813_06235</name>
</gene>
<proteinExistence type="predicted"/>
<dbReference type="RefSeq" id="WP_081190983.1">
    <property type="nucleotide sequence ID" value="NZ_MWIH01000003.1"/>
</dbReference>
<protein>
    <submittedName>
        <fullName evidence="4">GNAT family N-acetyltransferase</fullName>
    </submittedName>
</protein>
<comment type="caution">
    <text evidence="4">The sequence shown here is derived from an EMBL/GenBank/DDBJ whole genome shotgun (WGS) entry which is preliminary data.</text>
</comment>
<dbReference type="STRING" id="1962155.B1813_06235"/>
<dbReference type="PROSITE" id="PS51186">
    <property type="entry name" value="GNAT"/>
    <property type="match status" value="1"/>
</dbReference>
<accession>A0A1V9AAE4</accession>
<dbReference type="Gene3D" id="3.40.630.30">
    <property type="match status" value="1"/>
</dbReference>
<dbReference type="AlphaFoldDB" id="A0A1V9AAE4"/>
<dbReference type="InterPro" id="IPR050832">
    <property type="entry name" value="Bact_Acetyltransf"/>
</dbReference>
<keyword evidence="2" id="KW-0012">Acyltransferase</keyword>
<organism evidence="4 5">
    <name type="scientific">Saccharomonospora piscinae</name>
    <dbReference type="NCBI Taxonomy" id="687388"/>
    <lineage>
        <taxon>Bacteria</taxon>
        <taxon>Bacillati</taxon>
        <taxon>Actinomycetota</taxon>
        <taxon>Actinomycetes</taxon>
        <taxon>Pseudonocardiales</taxon>
        <taxon>Pseudonocardiaceae</taxon>
        <taxon>Saccharomonospora</taxon>
    </lineage>
</organism>
<feature type="domain" description="N-acetyltransferase" evidence="3">
    <location>
        <begin position="4"/>
        <end position="177"/>
    </location>
</feature>
<evidence type="ECO:0000313" key="4">
    <source>
        <dbReference type="EMBL" id="OQO94095.1"/>
    </source>
</evidence>
<dbReference type="Proteomes" id="UP000192591">
    <property type="component" value="Unassembled WGS sequence"/>
</dbReference>
<dbReference type="SUPFAM" id="SSF55729">
    <property type="entry name" value="Acyl-CoA N-acyltransferases (Nat)"/>
    <property type="match status" value="1"/>
</dbReference>
<dbReference type="Pfam" id="PF00583">
    <property type="entry name" value="Acetyltransf_1"/>
    <property type="match status" value="1"/>
</dbReference>
<evidence type="ECO:0000259" key="3">
    <source>
        <dbReference type="PROSITE" id="PS51186"/>
    </source>
</evidence>
<keyword evidence="1 4" id="KW-0808">Transferase</keyword>
<evidence type="ECO:0000256" key="1">
    <source>
        <dbReference type="ARBA" id="ARBA00022679"/>
    </source>
</evidence>
<sequence length="194" mass="20126">MSTAAVRPATTGDASEIARLQLTTWRTAYGDALGGDVVDGLDADDVAARWADAVAHPDTDVLVATEGRFTVGFCVAGTAPESEVAAADGSLPDDAARTGLIASLVVEPRWGRRGHGGRLLAAAAAGLRERGADRGIAWVVQSDSASLSFFRGVGWNPDGTVRTLDTGQRTVRELRLTGSLDLRVADPAAEPTTD</sequence>
<dbReference type="EMBL" id="MWIH01000003">
    <property type="protein sequence ID" value="OQO94095.1"/>
    <property type="molecule type" value="Genomic_DNA"/>
</dbReference>
<dbReference type="InterPro" id="IPR000182">
    <property type="entry name" value="GNAT_dom"/>
</dbReference>
<reference evidence="4 5" key="1">
    <citation type="submission" date="2017-02" db="EMBL/GenBank/DDBJ databases">
        <title>Draft genome of Saccharomonospora sp. 154.</title>
        <authorList>
            <person name="Alonso-Carmona G.S."/>
            <person name="De La Haba R."/>
            <person name="Vera-Gargallo B."/>
            <person name="Sandoval-Trujillo A.H."/>
            <person name="Ramirez-Duran N."/>
            <person name="Ventosa A."/>
        </authorList>
    </citation>
    <scope>NUCLEOTIDE SEQUENCE [LARGE SCALE GENOMIC DNA]</scope>
    <source>
        <strain evidence="4 5">LRS4.154</strain>
    </source>
</reference>
<keyword evidence="5" id="KW-1185">Reference proteome</keyword>
<dbReference type="InterPro" id="IPR016181">
    <property type="entry name" value="Acyl_CoA_acyltransferase"/>
</dbReference>